<evidence type="ECO:0000259" key="2">
    <source>
        <dbReference type="PROSITE" id="PS50076"/>
    </source>
</evidence>
<comment type="caution">
    <text evidence="3">The sequence shown here is derived from an EMBL/GenBank/DDBJ whole genome shotgun (WGS) entry which is preliminary data.</text>
</comment>
<dbReference type="InterPro" id="IPR036869">
    <property type="entry name" value="J_dom_sf"/>
</dbReference>
<dbReference type="GO" id="GO:0005737">
    <property type="term" value="C:cytoplasm"/>
    <property type="evidence" value="ECO:0007669"/>
    <property type="project" value="TreeGrafter"/>
</dbReference>
<dbReference type="AlphaFoldDB" id="A0A8H7R8J0"/>
<keyword evidence="4" id="KW-1185">Reference proteome</keyword>
<sequence length="156" mass="17788">MQSLFDVEKNDVDLYAILNCVDTSSQEQIKTEYKRLALKYHPDKSLVDSKEFEEIKAAYDIVGNPVNRAMYERWKSSSLIIPFSEFAQIGTHAQTVHWQSLPTQMTLTRDGSTNTSEKSLKSLRIPPTTQQLSNVQIETSGFWKMKSYNIQDGSSS</sequence>
<accession>A0A8H7R8J0</accession>
<dbReference type="EMBL" id="JAEPRC010000179">
    <property type="protein sequence ID" value="KAG2205213.1"/>
    <property type="molecule type" value="Genomic_DNA"/>
</dbReference>
<organism evidence="3 4">
    <name type="scientific">Mucor plumbeus</name>
    <dbReference type="NCBI Taxonomy" id="97098"/>
    <lineage>
        <taxon>Eukaryota</taxon>
        <taxon>Fungi</taxon>
        <taxon>Fungi incertae sedis</taxon>
        <taxon>Mucoromycota</taxon>
        <taxon>Mucoromycotina</taxon>
        <taxon>Mucoromycetes</taxon>
        <taxon>Mucorales</taxon>
        <taxon>Mucorineae</taxon>
        <taxon>Mucoraceae</taxon>
        <taxon>Mucor</taxon>
    </lineage>
</organism>
<proteinExistence type="predicted"/>
<dbReference type="PANTHER" id="PTHR44500:SF1">
    <property type="entry name" value="DNAJ HOMOLOG SUBFAMILY C MEMBER 12"/>
    <property type="match status" value="1"/>
</dbReference>
<dbReference type="PRINTS" id="PR00625">
    <property type="entry name" value="JDOMAIN"/>
</dbReference>
<protein>
    <recommendedName>
        <fullName evidence="2">J domain-containing protein</fullName>
    </recommendedName>
</protein>
<dbReference type="SUPFAM" id="SSF46565">
    <property type="entry name" value="Chaperone J-domain"/>
    <property type="match status" value="1"/>
</dbReference>
<dbReference type="InterPro" id="IPR029827">
    <property type="entry name" value="JDP1-like"/>
</dbReference>
<keyword evidence="1" id="KW-0143">Chaperone</keyword>
<feature type="domain" description="J" evidence="2">
    <location>
        <begin position="13"/>
        <end position="75"/>
    </location>
</feature>
<dbReference type="CDD" id="cd06257">
    <property type="entry name" value="DnaJ"/>
    <property type="match status" value="1"/>
</dbReference>
<dbReference type="PANTHER" id="PTHR44500">
    <property type="entry name" value="DNAJ HOMOLOG SUBFAMILY C MEMBER 12"/>
    <property type="match status" value="1"/>
</dbReference>
<dbReference type="Proteomes" id="UP000650833">
    <property type="component" value="Unassembled WGS sequence"/>
</dbReference>
<dbReference type="SMART" id="SM00271">
    <property type="entry name" value="DnaJ"/>
    <property type="match status" value="1"/>
</dbReference>
<dbReference type="Pfam" id="PF00226">
    <property type="entry name" value="DnaJ"/>
    <property type="match status" value="1"/>
</dbReference>
<reference evidence="3" key="1">
    <citation type="submission" date="2020-12" db="EMBL/GenBank/DDBJ databases">
        <title>Metabolic potential, ecology and presence of endohyphal bacteria is reflected in genomic diversity of Mucoromycotina.</title>
        <authorList>
            <person name="Muszewska A."/>
            <person name="Okrasinska A."/>
            <person name="Steczkiewicz K."/>
            <person name="Drgas O."/>
            <person name="Orlowska M."/>
            <person name="Perlinska-Lenart U."/>
            <person name="Aleksandrzak-Piekarczyk T."/>
            <person name="Szatraj K."/>
            <person name="Zielenkiewicz U."/>
            <person name="Pilsyk S."/>
            <person name="Malc E."/>
            <person name="Mieczkowski P."/>
            <person name="Kruszewska J.S."/>
            <person name="Biernat P."/>
            <person name="Pawlowska J."/>
        </authorList>
    </citation>
    <scope>NUCLEOTIDE SEQUENCE</scope>
    <source>
        <strain evidence="3">CBS 226.32</strain>
    </source>
</reference>
<evidence type="ECO:0000313" key="4">
    <source>
        <dbReference type="Proteomes" id="UP000650833"/>
    </source>
</evidence>
<dbReference type="OrthoDB" id="436519at2759"/>
<gene>
    <name evidence="3" type="ORF">INT46_007801</name>
</gene>
<dbReference type="Gene3D" id="1.10.287.110">
    <property type="entry name" value="DnaJ domain"/>
    <property type="match status" value="1"/>
</dbReference>
<name>A0A8H7R8J0_9FUNG</name>
<dbReference type="PROSITE" id="PS50076">
    <property type="entry name" value="DNAJ_2"/>
    <property type="match status" value="1"/>
</dbReference>
<evidence type="ECO:0000256" key="1">
    <source>
        <dbReference type="ARBA" id="ARBA00023186"/>
    </source>
</evidence>
<evidence type="ECO:0000313" key="3">
    <source>
        <dbReference type="EMBL" id="KAG2205213.1"/>
    </source>
</evidence>
<dbReference type="InterPro" id="IPR001623">
    <property type="entry name" value="DnaJ_domain"/>
</dbReference>